<dbReference type="InterPro" id="IPR012354">
    <property type="entry name" value="Esterase_lipase"/>
</dbReference>
<proteinExistence type="predicted"/>
<dbReference type="SUPFAM" id="SSF53474">
    <property type="entry name" value="alpha/beta-Hydrolases"/>
    <property type="match status" value="1"/>
</dbReference>
<dbReference type="Gene3D" id="3.40.50.1820">
    <property type="entry name" value="alpha/beta hydrolase"/>
    <property type="match status" value="1"/>
</dbReference>
<name>A0ABM7PUJ2_SINCY</name>
<evidence type="ECO:0000259" key="1">
    <source>
        <dbReference type="Pfam" id="PF12697"/>
    </source>
</evidence>
<reference evidence="2 3" key="1">
    <citation type="journal article" date="2021" name="J. Biosci. Bioeng.">
        <title>Identification and characterization of a chc gene cluster responsible for the aromatization pathway of cyclohexanecarboxylate degradation in Sinomonas cyclohexanicum ATCC 51369.</title>
        <authorList>
            <person name="Yamamoto T."/>
            <person name="Hasegawa Y."/>
            <person name="Lau P.C.K."/>
            <person name="Iwaki H."/>
        </authorList>
    </citation>
    <scope>NUCLEOTIDE SEQUENCE [LARGE SCALE GENOMIC DNA]</scope>
    <source>
        <strain evidence="2 3">ATCC 51369</strain>
    </source>
</reference>
<accession>A0ABM7PUJ2</accession>
<evidence type="ECO:0000313" key="2">
    <source>
        <dbReference type="EMBL" id="BCT75918.1"/>
    </source>
</evidence>
<protein>
    <submittedName>
        <fullName evidence="2">Esterase</fullName>
    </submittedName>
</protein>
<organism evidence="2 3">
    <name type="scientific">Sinomonas cyclohexanicum</name>
    <name type="common">Corynebacterium cyclohexanicum</name>
    <dbReference type="NCBI Taxonomy" id="322009"/>
    <lineage>
        <taxon>Bacteria</taxon>
        <taxon>Bacillati</taxon>
        <taxon>Actinomycetota</taxon>
        <taxon>Actinomycetes</taxon>
        <taxon>Micrococcales</taxon>
        <taxon>Micrococcaceae</taxon>
        <taxon>Sinomonas</taxon>
    </lineage>
</organism>
<dbReference type="EMBL" id="AP024525">
    <property type="protein sequence ID" value="BCT75918.1"/>
    <property type="molecule type" value="Genomic_DNA"/>
</dbReference>
<feature type="domain" description="AB hydrolase-1" evidence="1">
    <location>
        <begin position="2"/>
        <end position="206"/>
    </location>
</feature>
<dbReference type="Pfam" id="PF12697">
    <property type="entry name" value="Abhydrolase_6"/>
    <property type="match status" value="1"/>
</dbReference>
<evidence type="ECO:0000313" key="3">
    <source>
        <dbReference type="Proteomes" id="UP001319861"/>
    </source>
</evidence>
<dbReference type="InterPro" id="IPR000073">
    <property type="entry name" value="AB_hydrolase_1"/>
</dbReference>
<dbReference type="Proteomes" id="UP001319861">
    <property type="component" value="Chromosome"/>
</dbReference>
<gene>
    <name evidence="2" type="ORF">SCMU_17600</name>
</gene>
<keyword evidence="3" id="KW-1185">Reference proteome</keyword>
<sequence>MCHGFSGSPSSVQPWADGLAARGFDVEVPVLPGHGTDWRDLEKRRWREWTERFEQACADVAARTDVLFLAGLSMGGAIALHTAARLATHDAGALPPAAGVAVVNPGLGFYDRRVRFIGAYRLFLRTTGPIEEEDAPEPVGDEGDYSRTPIAAVHELKRLFGATDRLLPHVTAPLIAFRSDGDPVVPPSSLARIVARTSSAEVEVVPLHRSPHVATRGPEADLVVERTTEAFLRWAATPARDSAQGT</sequence>
<dbReference type="PIRSF" id="PIRSF017388">
    <property type="entry name" value="Esterase_lipase"/>
    <property type="match status" value="1"/>
</dbReference>
<dbReference type="InterPro" id="IPR029058">
    <property type="entry name" value="AB_hydrolase_fold"/>
</dbReference>